<dbReference type="Proteomes" id="UP000717515">
    <property type="component" value="Unassembled WGS sequence"/>
</dbReference>
<dbReference type="Gene3D" id="3.40.30.10">
    <property type="entry name" value="Glutaredoxin"/>
    <property type="match status" value="1"/>
</dbReference>
<sequence length="476" mass="51635">MIITTAIALKLAKGLFLDNQPTTTPAAAAAAESTEAPETAAAAAQAAPAAPAAPASQEATPSQEAITEPKKPAKVNDSDNSDQDNIPYVSASDCNACPTPCQDQDHPHYPSYLKIDQETPLLNSTRTYTRHVLISTGQEDWEASIYDDRDSLAPYLQKAIDEGQERLKQANGGKDLPRIVLTNSSRVCEHWGGPGWQVIILPDHIVVNNVTPEQCDDFFEAFLKPSVGTTVAPGTSVGTMTSSAWAVEKDLGQESSPQVSRNLCSATSTLTSTSTSSPPQDGRTSLSAAYSSSHTTITTTTVSTTESISLEHEHEHELKHEHKPNGSVHPTQHHNHHHAPDQTREVTAGKTTFMAHRWQPAAALMICSHKKRDKRCGVTAAILKKEFTRILRSKDIYGDGEGDVEIWLISHIGGHKFAGNVIVHKSNGLAVWYGRVEPCHADAIVETTLEKGQVIKELYRGSMMGSFDPHHKKTAW</sequence>
<dbReference type="Pfam" id="PF06999">
    <property type="entry name" value="Suc_Fer-like"/>
    <property type="match status" value="1"/>
</dbReference>
<feature type="region of interest" description="Disordered" evidence="1">
    <location>
        <begin position="26"/>
        <end position="89"/>
    </location>
</feature>
<comment type="caution">
    <text evidence="2">The sequence shown here is derived from an EMBL/GenBank/DDBJ whole genome shotgun (WGS) entry which is preliminary data.</text>
</comment>
<evidence type="ECO:0000313" key="2">
    <source>
        <dbReference type="EMBL" id="KAG9321866.1"/>
    </source>
</evidence>
<feature type="compositionally biased region" description="Polar residues" evidence="1">
    <location>
        <begin position="253"/>
        <end position="266"/>
    </location>
</feature>
<accession>A0A9P8A3N7</accession>
<reference evidence="2" key="1">
    <citation type="submission" date="2021-07" db="EMBL/GenBank/DDBJ databases">
        <title>Draft genome of Mortierella alpina, strain LL118, isolated from an aspen leaf litter sample.</title>
        <authorList>
            <person name="Yang S."/>
            <person name="Vinatzer B.A."/>
        </authorList>
    </citation>
    <scope>NUCLEOTIDE SEQUENCE</scope>
    <source>
        <strain evidence="2">LL118</strain>
    </source>
</reference>
<dbReference type="PANTHER" id="PTHR31902:SF14">
    <property type="entry name" value="ACTIN PATCHES DISTAL PROTEIN 1"/>
    <property type="match status" value="1"/>
</dbReference>
<feature type="compositionally biased region" description="Low complexity" evidence="1">
    <location>
        <begin position="26"/>
        <end position="63"/>
    </location>
</feature>
<proteinExistence type="predicted"/>
<dbReference type="InterPro" id="IPR009737">
    <property type="entry name" value="Aim32/Apd1-like"/>
</dbReference>
<evidence type="ECO:0000256" key="1">
    <source>
        <dbReference type="SAM" id="MobiDB-lite"/>
    </source>
</evidence>
<dbReference type="AlphaFoldDB" id="A0A9P8A3N7"/>
<dbReference type="SUPFAM" id="SSF52833">
    <property type="entry name" value="Thioredoxin-like"/>
    <property type="match status" value="1"/>
</dbReference>
<organism evidence="2 3">
    <name type="scientific">Mortierella alpina</name>
    <name type="common">Oleaginous fungus</name>
    <name type="synonym">Mortierella renispora</name>
    <dbReference type="NCBI Taxonomy" id="64518"/>
    <lineage>
        <taxon>Eukaryota</taxon>
        <taxon>Fungi</taxon>
        <taxon>Fungi incertae sedis</taxon>
        <taxon>Mucoromycota</taxon>
        <taxon>Mortierellomycotina</taxon>
        <taxon>Mortierellomycetes</taxon>
        <taxon>Mortierellales</taxon>
        <taxon>Mortierellaceae</taxon>
        <taxon>Mortierella</taxon>
    </lineage>
</organism>
<dbReference type="EMBL" id="JAIFTL010000178">
    <property type="protein sequence ID" value="KAG9321866.1"/>
    <property type="molecule type" value="Genomic_DNA"/>
</dbReference>
<name>A0A9P8A3N7_MORAP</name>
<protein>
    <submittedName>
        <fullName evidence="2">Uncharacterized protein</fullName>
    </submittedName>
</protein>
<gene>
    <name evidence="2" type="ORF">KVV02_002202</name>
</gene>
<feature type="compositionally biased region" description="Basic and acidic residues" evidence="1">
    <location>
        <begin position="67"/>
        <end position="77"/>
    </location>
</feature>
<dbReference type="InterPro" id="IPR036249">
    <property type="entry name" value="Thioredoxin-like_sf"/>
</dbReference>
<dbReference type="CDD" id="cd03062">
    <property type="entry name" value="TRX_Fd_Sucrase"/>
    <property type="match status" value="1"/>
</dbReference>
<feature type="compositionally biased region" description="Low complexity" evidence="1">
    <location>
        <begin position="291"/>
        <end position="308"/>
    </location>
</feature>
<feature type="compositionally biased region" description="Low complexity" evidence="1">
    <location>
        <begin position="267"/>
        <end position="277"/>
    </location>
</feature>
<evidence type="ECO:0000313" key="3">
    <source>
        <dbReference type="Proteomes" id="UP000717515"/>
    </source>
</evidence>
<feature type="compositionally biased region" description="Basic and acidic residues" evidence="1">
    <location>
        <begin position="309"/>
        <end position="324"/>
    </location>
</feature>
<dbReference type="PANTHER" id="PTHR31902">
    <property type="entry name" value="ACTIN PATCHES DISTAL PROTEIN 1"/>
    <property type="match status" value="1"/>
</dbReference>
<feature type="region of interest" description="Disordered" evidence="1">
    <location>
        <begin position="251"/>
        <end position="341"/>
    </location>
</feature>
<feature type="compositionally biased region" description="Polar residues" evidence="1">
    <location>
        <begin position="278"/>
        <end position="290"/>
    </location>
</feature>